<gene>
    <name evidence="2" type="ORF">JMJ55_27590</name>
</gene>
<dbReference type="RefSeq" id="WP_202828829.1">
    <property type="nucleotide sequence ID" value="NZ_JAEUXJ010000026.1"/>
</dbReference>
<evidence type="ECO:0000259" key="1">
    <source>
        <dbReference type="Pfam" id="PF00190"/>
    </source>
</evidence>
<feature type="domain" description="Cupin type-1" evidence="1">
    <location>
        <begin position="4"/>
        <end position="75"/>
    </location>
</feature>
<reference evidence="2 3" key="1">
    <citation type="submission" date="2021-01" db="EMBL/GenBank/DDBJ databases">
        <title>Belnapia mucosa sp. nov. and Belnapia arida sp. nov., isolated from the Tabernas Desert (Almeria, Spain).</title>
        <authorList>
            <person name="Molina-Menor E."/>
            <person name="Vidal-Verdu A."/>
            <person name="Calonge A."/>
            <person name="Satari L."/>
            <person name="Pereto Magraner J."/>
            <person name="Porcar Miralles M."/>
        </authorList>
    </citation>
    <scope>NUCLEOTIDE SEQUENCE [LARGE SCALE GENOMIC DNA]</scope>
    <source>
        <strain evidence="2 3">T6</strain>
    </source>
</reference>
<dbReference type="InterPro" id="IPR014710">
    <property type="entry name" value="RmlC-like_jellyroll"/>
</dbReference>
<dbReference type="Pfam" id="PF00190">
    <property type="entry name" value="Cupin_1"/>
    <property type="match status" value="1"/>
</dbReference>
<sequence length="177" mass="19224">MTVFASGSNANTVVFGAGDVGNVPRSFGHYIQNTGDTPVRFLEIFASGEYADVSLANWMANTPARLVADHLKLDETLLRPAAGQDPRGAEMTKTVQPFRPPPEEAFETLEVVAEFEGPMPTGVTVSQSGRIFFNFLKWGDDVRFTVAELRDGKPVAYPDEAFNRTDPDDPATALVSV</sequence>
<evidence type="ECO:0000313" key="3">
    <source>
        <dbReference type="Proteomes" id="UP000606490"/>
    </source>
</evidence>
<dbReference type="Proteomes" id="UP000606490">
    <property type="component" value="Unassembled WGS sequence"/>
</dbReference>
<keyword evidence="3" id="KW-1185">Reference proteome</keyword>
<dbReference type="InterPro" id="IPR011051">
    <property type="entry name" value="RmlC_Cupin_sf"/>
</dbReference>
<protein>
    <recommendedName>
        <fullName evidence="1">Cupin type-1 domain-containing protein</fullName>
    </recommendedName>
</protein>
<evidence type="ECO:0000313" key="2">
    <source>
        <dbReference type="EMBL" id="MBL6459095.1"/>
    </source>
</evidence>
<name>A0ABS1VBU7_9PROT</name>
<proteinExistence type="predicted"/>
<comment type="caution">
    <text evidence="2">The sequence shown here is derived from an EMBL/GenBank/DDBJ whole genome shotgun (WGS) entry which is preliminary data.</text>
</comment>
<dbReference type="InterPro" id="IPR006045">
    <property type="entry name" value="Cupin_1"/>
</dbReference>
<dbReference type="InterPro" id="IPR011042">
    <property type="entry name" value="6-blade_b-propeller_TolB-like"/>
</dbReference>
<dbReference type="SUPFAM" id="SSF51182">
    <property type="entry name" value="RmlC-like cupins"/>
    <property type="match status" value="1"/>
</dbReference>
<dbReference type="Gene3D" id="2.60.120.10">
    <property type="entry name" value="Jelly Rolls"/>
    <property type="match status" value="1"/>
</dbReference>
<organism evidence="2 3">
    <name type="scientific">Belnapia mucosa</name>
    <dbReference type="NCBI Taxonomy" id="2804532"/>
    <lineage>
        <taxon>Bacteria</taxon>
        <taxon>Pseudomonadati</taxon>
        <taxon>Pseudomonadota</taxon>
        <taxon>Alphaproteobacteria</taxon>
        <taxon>Acetobacterales</taxon>
        <taxon>Roseomonadaceae</taxon>
        <taxon>Belnapia</taxon>
    </lineage>
</organism>
<accession>A0ABS1VBU7</accession>
<dbReference type="Gene3D" id="2.120.10.30">
    <property type="entry name" value="TolB, C-terminal domain"/>
    <property type="match status" value="1"/>
</dbReference>
<dbReference type="EMBL" id="JAEUXJ010000026">
    <property type="protein sequence ID" value="MBL6459095.1"/>
    <property type="molecule type" value="Genomic_DNA"/>
</dbReference>